<dbReference type="Proteomes" id="UP000186817">
    <property type="component" value="Unassembled WGS sequence"/>
</dbReference>
<organism evidence="7 8">
    <name type="scientific">Symbiodinium microadriaticum</name>
    <name type="common">Dinoflagellate</name>
    <name type="synonym">Zooxanthella microadriatica</name>
    <dbReference type="NCBI Taxonomy" id="2951"/>
    <lineage>
        <taxon>Eukaryota</taxon>
        <taxon>Sar</taxon>
        <taxon>Alveolata</taxon>
        <taxon>Dinophyceae</taxon>
        <taxon>Suessiales</taxon>
        <taxon>Symbiodiniaceae</taxon>
        <taxon>Symbiodinium</taxon>
    </lineage>
</organism>
<evidence type="ECO:0000256" key="1">
    <source>
        <dbReference type="ARBA" id="ARBA00004141"/>
    </source>
</evidence>
<dbReference type="PANTHER" id="PTHR45720">
    <property type="entry name" value="CHLORIDE CHANNEL PROTEIN 2"/>
    <property type="match status" value="1"/>
</dbReference>
<keyword evidence="5" id="KW-0472">Membrane</keyword>
<dbReference type="AlphaFoldDB" id="A0A1Q9C3K7"/>
<dbReference type="PRINTS" id="PR00762">
    <property type="entry name" value="CLCHANNEL"/>
</dbReference>
<proteinExistence type="predicted"/>
<evidence type="ECO:0000256" key="4">
    <source>
        <dbReference type="ARBA" id="ARBA00022989"/>
    </source>
</evidence>
<reference evidence="7 8" key="1">
    <citation type="submission" date="2016-02" db="EMBL/GenBank/DDBJ databases">
        <title>Genome analysis of coral dinoflagellate symbionts highlights evolutionary adaptations to a symbiotic lifestyle.</title>
        <authorList>
            <person name="Aranda M."/>
            <person name="Li Y."/>
            <person name="Liew Y.J."/>
            <person name="Baumgarten S."/>
            <person name="Simakov O."/>
            <person name="Wilson M."/>
            <person name="Piel J."/>
            <person name="Ashoor H."/>
            <person name="Bougouffa S."/>
            <person name="Bajic V.B."/>
            <person name="Ryu T."/>
            <person name="Ravasi T."/>
            <person name="Bayer T."/>
            <person name="Micklem G."/>
            <person name="Kim H."/>
            <person name="Bhak J."/>
            <person name="Lajeunesse T.C."/>
            <person name="Voolstra C.R."/>
        </authorList>
    </citation>
    <scope>NUCLEOTIDE SEQUENCE [LARGE SCALE GENOMIC DNA]</scope>
    <source>
        <strain evidence="7 8">CCMP2467</strain>
    </source>
</reference>
<evidence type="ECO:0000256" key="6">
    <source>
        <dbReference type="SAM" id="MobiDB-lite"/>
    </source>
</evidence>
<comment type="caution">
    <text evidence="7">The sequence shown here is derived from an EMBL/GenBank/DDBJ whole genome shotgun (WGS) entry which is preliminary data.</text>
</comment>
<dbReference type="InterPro" id="IPR050970">
    <property type="entry name" value="Cl_channel_volt-gated"/>
</dbReference>
<dbReference type="Pfam" id="PF00654">
    <property type="entry name" value="Voltage_CLC"/>
    <property type="match status" value="1"/>
</dbReference>
<dbReference type="EMBL" id="LSRX01001754">
    <property type="protein sequence ID" value="OLP77501.1"/>
    <property type="molecule type" value="Genomic_DNA"/>
</dbReference>
<dbReference type="OrthoDB" id="44789at2759"/>
<protein>
    <submittedName>
        <fullName evidence="7">Chloride channel protein 1</fullName>
    </submittedName>
</protein>
<evidence type="ECO:0000313" key="8">
    <source>
        <dbReference type="Proteomes" id="UP000186817"/>
    </source>
</evidence>
<keyword evidence="8" id="KW-1185">Reference proteome</keyword>
<evidence type="ECO:0000313" key="7">
    <source>
        <dbReference type="EMBL" id="OLP77501.1"/>
    </source>
</evidence>
<dbReference type="Gene3D" id="1.10.3080.10">
    <property type="entry name" value="Clc chloride channel"/>
    <property type="match status" value="1"/>
</dbReference>
<gene>
    <name evidence="7" type="primary">Clcn1</name>
    <name evidence="7" type="ORF">AK812_SmicGene42425</name>
</gene>
<keyword evidence="2" id="KW-0812">Transmembrane</keyword>
<name>A0A1Q9C3K7_SYMMI</name>
<dbReference type="PANTHER" id="PTHR45720:SF10">
    <property type="entry name" value="CHLORIDE CHANNEL PROTEIN 2"/>
    <property type="match status" value="1"/>
</dbReference>
<sequence length="349" mass="37692">MSIAGATGSWRRAGVCLSEERGPLRETTLNLERFLTEIFRREAHLHHPELAKASGLLFLAVAKTSYTIMALSMPVPAGVVAPSLMLGGIFGRCVAAAIPPSMQEFLAPDGDFGQYIARFAIVGATCFCGAVCRVNSVVVTVFELIAVPRLILPLTLATIVSNVCANRIGPSIFDSILLMKKIPAMPTLRAIQKTLQPVRKVLDKSLLGCCLPRHAVAHDFSHLKFVRSGMETQGRNLPLYIPIVEEVEDSPSSDEGSDSDEVVVSFRKHKLFCCCTIFSLLRLQLEGPAPDQSEHFAEAGLPGEPSYQSTGAHDGRRGRLSGWHLATLRSAGAWRSRTAAVRGGAAKDC</sequence>
<evidence type="ECO:0000256" key="2">
    <source>
        <dbReference type="ARBA" id="ARBA00022692"/>
    </source>
</evidence>
<keyword evidence="4" id="KW-1133">Transmembrane helix</keyword>
<evidence type="ECO:0000256" key="3">
    <source>
        <dbReference type="ARBA" id="ARBA00022737"/>
    </source>
</evidence>
<feature type="region of interest" description="Disordered" evidence="6">
    <location>
        <begin position="292"/>
        <end position="316"/>
    </location>
</feature>
<dbReference type="InterPro" id="IPR014743">
    <property type="entry name" value="Cl-channel_core"/>
</dbReference>
<comment type="subcellular location">
    <subcellularLocation>
        <location evidence="1">Membrane</location>
        <topology evidence="1">Multi-pass membrane protein</topology>
    </subcellularLocation>
</comment>
<dbReference type="GO" id="GO:0016020">
    <property type="term" value="C:membrane"/>
    <property type="evidence" value="ECO:0007669"/>
    <property type="project" value="UniProtKB-SubCell"/>
</dbReference>
<dbReference type="SUPFAM" id="SSF81340">
    <property type="entry name" value="Clc chloride channel"/>
    <property type="match status" value="1"/>
</dbReference>
<dbReference type="InterPro" id="IPR001807">
    <property type="entry name" value="ClC"/>
</dbReference>
<dbReference type="GO" id="GO:0005247">
    <property type="term" value="F:voltage-gated chloride channel activity"/>
    <property type="evidence" value="ECO:0007669"/>
    <property type="project" value="TreeGrafter"/>
</dbReference>
<keyword evidence="3" id="KW-0677">Repeat</keyword>
<evidence type="ECO:0000256" key="5">
    <source>
        <dbReference type="ARBA" id="ARBA00023136"/>
    </source>
</evidence>
<accession>A0A1Q9C3K7</accession>